<reference evidence="2" key="1">
    <citation type="submission" date="2022-11" db="UniProtKB">
        <authorList>
            <consortium name="WormBaseParasite"/>
        </authorList>
    </citation>
    <scope>IDENTIFICATION</scope>
</reference>
<dbReference type="AlphaFoldDB" id="A0A915JR21"/>
<dbReference type="Proteomes" id="UP000887565">
    <property type="component" value="Unplaced"/>
</dbReference>
<evidence type="ECO:0000313" key="1">
    <source>
        <dbReference type="Proteomes" id="UP000887565"/>
    </source>
</evidence>
<name>A0A915JR21_ROMCU</name>
<organism evidence="1 2">
    <name type="scientific">Romanomermis culicivorax</name>
    <name type="common">Nematode worm</name>
    <dbReference type="NCBI Taxonomy" id="13658"/>
    <lineage>
        <taxon>Eukaryota</taxon>
        <taxon>Metazoa</taxon>
        <taxon>Ecdysozoa</taxon>
        <taxon>Nematoda</taxon>
        <taxon>Enoplea</taxon>
        <taxon>Dorylaimia</taxon>
        <taxon>Mermithida</taxon>
        <taxon>Mermithoidea</taxon>
        <taxon>Mermithidae</taxon>
        <taxon>Romanomermis</taxon>
    </lineage>
</organism>
<keyword evidence="1" id="KW-1185">Reference proteome</keyword>
<sequence>MHTVKLFDHFFGSSTSIKNGTIAVPCTSRSIDIFTTTDQIRPDLSKNGNYNDSSLKDKKNVSLNFDEFRLNPWQPNFRCRLNMRLPLFKKSDDSGVEVDNDGGKKLSNTTSPNHYNFISAKQKISNKAPSSSYSCNFSRNLSTEESCKTSNSTRASYYSFLLDSGKKSIRKTISNYVLGRKLKTTCYVLQLQSPLELHSKRSPPDMKLTSNFDGDKFYIPFSHHKNDTPTASFFIVIGTKCVNIRSHLTDIMN</sequence>
<dbReference type="WBParaSite" id="nRc.2.0.1.t28336-RA">
    <property type="protein sequence ID" value="nRc.2.0.1.t28336-RA"/>
    <property type="gene ID" value="nRc.2.0.1.g28336"/>
</dbReference>
<accession>A0A915JR21</accession>
<protein>
    <submittedName>
        <fullName evidence="2">Uncharacterized protein</fullName>
    </submittedName>
</protein>
<evidence type="ECO:0000313" key="2">
    <source>
        <dbReference type="WBParaSite" id="nRc.2.0.1.t28336-RA"/>
    </source>
</evidence>
<proteinExistence type="predicted"/>